<name>A0A2N5TQN8_9BASI</name>
<dbReference type="InterPro" id="IPR001619">
    <property type="entry name" value="Sec1-like"/>
</dbReference>
<dbReference type="PANTHER" id="PTHR11679">
    <property type="entry name" value="VESICLE PROTEIN SORTING-ASSOCIATED"/>
    <property type="match status" value="1"/>
</dbReference>
<dbReference type="SUPFAM" id="SSF48371">
    <property type="entry name" value="ARM repeat"/>
    <property type="match status" value="1"/>
</dbReference>
<dbReference type="Gene3D" id="3.40.50.1910">
    <property type="match status" value="1"/>
</dbReference>
<dbReference type="SUPFAM" id="SSF56815">
    <property type="entry name" value="Sec1/munc18-like (SM) proteins"/>
    <property type="match status" value="1"/>
</dbReference>
<dbReference type="InterPro" id="IPR016024">
    <property type="entry name" value="ARM-type_fold"/>
</dbReference>
<comment type="caution">
    <text evidence="2">The sequence shown here is derived from an EMBL/GenBank/DDBJ whole genome shotgun (WGS) entry which is preliminary data.</text>
</comment>
<protein>
    <submittedName>
        <fullName evidence="2">Uncharacterized protein</fullName>
    </submittedName>
</protein>
<dbReference type="AlphaFoldDB" id="A0A2N5TQN8"/>
<dbReference type="PIRSF" id="PIRSF005715">
    <property type="entry name" value="VPS45_Sec1"/>
    <property type="match status" value="1"/>
</dbReference>
<proteinExistence type="inferred from homology"/>
<dbReference type="InterPro" id="IPR027482">
    <property type="entry name" value="Sec1-like_dom2"/>
</dbReference>
<gene>
    <name evidence="2" type="ORF">PCASD_20440</name>
</gene>
<sequence>MPTADASRVALVDTLGKERRDRVLAAVYITRQDSTSIVRTTLVHIWKALVNNTPKTALQAMIHILASPGEEQQEAAAQTLGELVRKLVKNILAVINKTLQSAMQYEDVPVRQGFSLAVLNIYPDFHVLWASSHLCPYFCRVSLPRRQSRVNKPQVNFNTESHFLLNVQPYSSVGGQQATPQPTTITLLLLVNQPMPASAPAAKKPGGSRALPLYGDSTHTWNISTGALERHIQCLALLCLSLKKKPLVLFPRSSKMAKKLGQELLYQMQSKQQLFDFRLTHPPPVLLILDRKHNPVMPLLTQWTYQAMVHKILGIKNGRVDLSGAPEIRPELPEMVLSTEQDGFFAKNPYANFGDLALVKAYVSEFQAKTLSSKLVAGKINTVQDMKKFLEEYPEHCKLSRNVSKHLSLVGELSRLVGKLKLLQVSELEQSLATNDSHASDLKL</sequence>
<evidence type="ECO:0000313" key="3">
    <source>
        <dbReference type="Proteomes" id="UP000235392"/>
    </source>
</evidence>
<accession>A0A2N5TQN8</accession>
<dbReference type="Proteomes" id="UP000235392">
    <property type="component" value="Unassembled WGS sequence"/>
</dbReference>
<dbReference type="InterPro" id="IPR036045">
    <property type="entry name" value="Sec1-like_sf"/>
</dbReference>
<dbReference type="GO" id="GO:0016192">
    <property type="term" value="P:vesicle-mediated transport"/>
    <property type="evidence" value="ECO:0007669"/>
    <property type="project" value="InterPro"/>
</dbReference>
<dbReference type="Gene3D" id="1.25.10.10">
    <property type="entry name" value="Leucine-rich Repeat Variant"/>
    <property type="match status" value="1"/>
</dbReference>
<organism evidence="2 3">
    <name type="scientific">Puccinia coronata f. sp. avenae</name>
    <dbReference type="NCBI Taxonomy" id="200324"/>
    <lineage>
        <taxon>Eukaryota</taxon>
        <taxon>Fungi</taxon>
        <taxon>Dikarya</taxon>
        <taxon>Basidiomycota</taxon>
        <taxon>Pucciniomycotina</taxon>
        <taxon>Pucciniomycetes</taxon>
        <taxon>Pucciniales</taxon>
        <taxon>Pucciniaceae</taxon>
        <taxon>Puccinia</taxon>
    </lineage>
</organism>
<dbReference type="InterPro" id="IPR011989">
    <property type="entry name" value="ARM-like"/>
</dbReference>
<evidence type="ECO:0000256" key="1">
    <source>
        <dbReference type="ARBA" id="ARBA00009884"/>
    </source>
</evidence>
<reference evidence="2 3" key="1">
    <citation type="submission" date="2017-11" db="EMBL/GenBank/DDBJ databases">
        <title>De novo assembly and phasing of dikaryotic genomes from two isolates of Puccinia coronata f. sp. avenae, the causal agent of oat crown rust.</title>
        <authorList>
            <person name="Miller M.E."/>
            <person name="Zhang Y."/>
            <person name="Omidvar V."/>
            <person name="Sperschneider J."/>
            <person name="Schwessinger B."/>
            <person name="Raley C."/>
            <person name="Palmer J.M."/>
            <person name="Garnica D."/>
            <person name="Upadhyaya N."/>
            <person name="Rathjen J."/>
            <person name="Taylor J.M."/>
            <person name="Park R.F."/>
            <person name="Dodds P.N."/>
            <person name="Hirsch C.D."/>
            <person name="Kianian S.F."/>
            <person name="Figueroa M."/>
        </authorList>
    </citation>
    <scope>NUCLEOTIDE SEQUENCE [LARGE SCALE GENOMIC DNA]</scope>
    <source>
        <strain evidence="2">12SD80</strain>
    </source>
</reference>
<dbReference type="EMBL" id="PGCI01000390">
    <property type="protein sequence ID" value="PLW27809.1"/>
    <property type="molecule type" value="Genomic_DNA"/>
</dbReference>
<comment type="similarity">
    <text evidence="1">Belongs to the STXBP/unc-18/SEC1 family.</text>
</comment>
<evidence type="ECO:0000313" key="2">
    <source>
        <dbReference type="EMBL" id="PLW27809.1"/>
    </source>
</evidence>
<dbReference type="Pfam" id="PF00995">
    <property type="entry name" value="Sec1"/>
    <property type="match status" value="1"/>
</dbReference>